<dbReference type="Proteomes" id="UP001060215">
    <property type="component" value="Chromosome 7"/>
</dbReference>
<evidence type="ECO:0000313" key="2">
    <source>
        <dbReference type="Proteomes" id="UP001060215"/>
    </source>
</evidence>
<protein>
    <submittedName>
        <fullName evidence="1">Indole-3-acetate O-methyltransferase 1</fullName>
    </submittedName>
</protein>
<proteinExistence type="predicted"/>
<gene>
    <name evidence="1" type="ORF">LOK49_LG07G03435</name>
</gene>
<dbReference type="EMBL" id="CM045764">
    <property type="protein sequence ID" value="KAI8005796.1"/>
    <property type="molecule type" value="Genomic_DNA"/>
</dbReference>
<sequence>MVRSMEGVLSCHPATAPTSAAGGSGLIASENVTTFNISSVCTKYTRLQGGSQLMGLFAINKLEVFKGGAPLVVNCPDDAIEAGRASAIEVAEP</sequence>
<reference evidence="1 2" key="1">
    <citation type="journal article" date="2022" name="Plant J.">
        <title>Chromosome-level genome of Camellia lanceoleosa provides a valuable resource for understanding genome evolution and self-incompatibility.</title>
        <authorList>
            <person name="Gong W."/>
            <person name="Xiao S."/>
            <person name="Wang L."/>
            <person name="Liao Z."/>
            <person name="Chang Y."/>
            <person name="Mo W."/>
            <person name="Hu G."/>
            <person name="Li W."/>
            <person name="Zhao G."/>
            <person name="Zhu H."/>
            <person name="Hu X."/>
            <person name="Ji K."/>
            <person name="Xiang X."/>
            <person name="Song Q."/>
            <person name="Yuan D."/>
            <person name="Jin S."/>
            <person name="Zhang L."/>
        </authorList>
    </citation>
    <scope>NUCLEOTIDE SEQUENCE [LARGE SCALE GENOMIC DNA]</scope>
    <source>
        <strain evidence="1">SQ_2022a</strain>
    </source>
</reference>
<organism evidence="1 2">
    <name type="scientific">Camellia lanceoleosa</name>
    <dbReference type="NCBI Taxonomy" id="1840588"/>
    <lineage>
        <taxon>Eukaryota</taxon>
        <taxon>Viridiplantae</taxon>
        <taxon>Streptophyta</taxon>
        <taxon>Embryophyta</taxon>
        <taxon>Tracheophyta</taxon>
        <taxon>Spermatophyta</taxon>
        <taxon>Magnoliopsida</taxon>
        <taxon>eudicotyledons</taxon>
        <taxon>Gunneridae</taxon>
        <taxon>Pentapetalae</taxon>
        <taxon>asterids</taxon>
        <taxon>Ericales</taxon>
        <taxon>Theaceae</taxon>
        <taxon>Camellia</taxon>
    </lineage>
</organism>
<accession>A0ACC0H078</accession>
<name>A0ACC0H078_9ERIC</name>
<keyword evidence="2" id="KW-1185">Reference proteome</keyword>
<comment type="caution">
    <text evidence="1">The sequence shown here is derived from an EMBL/GenBank/DDBJ whole genome shotgun (WGS) entry which is preliminary data.</text>
</comment>
<evidence type="ECO:0000313" key="1">
    <source>
        <dbReference type="EMBL" id="KAI8005796.1"/>
    </source>
</evidence>